<gene>
    <name evidence="3" type="ORF">CPB84DRAFT_1800521</name>
</gene>
<evidence type="ECO:0000313" key="3">
    <source>
        <dbReference type="EMBL" id="KAF8871742.1"/>
    </source>
</evidence>
<accession>A0A9P5N7A0</accession>
<evidence type="ECO:0000256" key="1">
    <source>
        <dbReference type="ARBA" id="ARBA00022729"/>
    </source>
</evidence>
<dbReference type="PANTHER" id="PTHR44103">
    <property type="entry name" value="PROPROTEIN CONVERTASE P"/>
    <property type="match status" value="1"/>
</dbReference>
<dbReference type="Pfam" id="PF13517">
    <property type="entry name" value="FG-GAP_3"/>
    <property type="match status" value="1"/>
</dbReference>
<sequence length="685" mass="73298">MAQRGEDQTTSGGFSQDFEGSDIRTGDGGYGGRGGDIGSYNMTSNSNNVNKTSFNFYGPQFIVNAEGRSLDLSLSDKSEVISYPFHGGLNQQWLVQDDGNEGVTLMSNYNKSFVALGESRQGSSLVSSNQPFYWNIDKDDGGYKLTALHSDLVLSLGDVPALRLSSDAPGTRLYILENTPENKAAIKSGKIIPPAAPSMTTTSDMARKSFSTGANINIIINDISGSGNAANALRGLQNFLESDGVKNLTICLGHHQSTGTSSITSSETTNTPSPPAPSFKSVKKGSMAAIGQMTPVTTLSPGTADVVGFGTNGVVIMRNRLNPQTELVVPNFGYNAGGWRLDRHVRLLADTTGDGRADIVGFGENGFWVAINQGNNTFAEPKMVKEDFAYSAGQWRIENHLRFMADLRNNGRADIIGFGYAGVLVSLNNGDGTFGPSKLVLQDFGYNSGGWRLNKHPRFLADLTGNGLLDIVGFGETQVWVALNKGDGTFQQPKGVLQNLCVGAGGWSVERHPRFVADLTGDGKADLIGFGASGVHVSFNKGNGTFHPPRQVIEDFCYNTGWRVDKHPRFVADLTGNGSADIIGFGTDGVIVAINNGNGTFQPPKLVLKQFGYNDGWRIEKHARFVADMTGDGRPDIVGLSSQSVYVSYNDGKGSFGSAKEIINAFGSESAEWAMDKTLKYVANL</sequence>
<comment type="caution">
    <text evidence="3">The sequence shown here is derived from an EMBL/GenBank/DDBJ whole genome shotgun (WGS) entry which is preliminary data.</text>
</comment>
<dbReference type="EMBL" id="JADNYJ010000295">
    <property type="protein sequence ID" value="KAF8871742.1"/>
    <property type="molecule type" value="Genomic_DNA"/>
</dbReference>
<organism evidence="3 4">
    <name type="scientific">Gymnopilus junonius</name>
    <name type="common">Spectacular rustgill mushroom</name>
    <name type="synonym">Gymnopilus spectabilis subsp. junonius</name>
    <dbReference type="NCBI Taxonomy" id="109634"/>
    <lineage>
        <taxon>Eukaryota</taxon>
        <taxon>Fungi</taxon>
        <taxon>Dikarya</taxon>
        <taxon>Basidiomycota</taxon>
        <taxon>Agaricomycotina</taxon>
        <taxon>Agaricomycetes</taxon>
        <taxon>Agaricomycetidae</taxon>
        <taxon>Agaricales</taxon>
        <taxon>Agaricineae</taxon>
        <taxon>Hymenogastraceae</taxon>
        <taxon>Gymnopilus</taxon>
    </lineage>
</organism>
<dbReference type="Gene3D" id="2.80.10.50">
    <property type="match status" value="1"/>
</dbReference>
<dbReference type="PANTHER" id="PTHR44103:SF1">
    <property type="entry name" value="PROPROTEIN CONVERTASE P"/>
    <property type="match status" value="1"/>
</dbReference>
<feature type="region of interest" description="Disordered" evidence="2">
    <location>
        <begin position="256"/>
        <end position="281"/>
    </location>
</feature>
<dbReference type="AlphaFoldDB" id="A0A9P5N7A0"/>
<dbReference type="Proteomes" id="UP000724874">
    <property type="component" value="Unassembled WGS sequence"/>
</dbReference>
<name>A0A9P5N7A0_GYMJU</name>
<proteinExistence type="predicted"/>
<keyword evidence="4" id="KW-1185">Reference proteome</keyword>
<protein>
    <submittedName>
        <fullName evidence="3">Uncharacterized protein</fullName>
    </submittedName>
</protein>
<dbReference type="OrthoDB" id="3153136at2759"/>
<evidence type="ECO:0000313" key="4">
    <source>
        <dbReference type="Proteomes" id="UP000724874"/>
    </source>
</evidence>
<feature type="region of interest" description="Disordered" evidence="2">
    <location>
        <begin position="1"/>
        <end position="32"/>
    </location>
</feature>
<dbReference type="InterPro" id="IPR013517">
    <property type="entry name" value="FG-GAP"/>
</dbReference>
<dbReference type="SUPFAM" id="SSF50370">
    <property type="entry name" value="Ricin B-like lectins"/>
    <property type="match status" value="1"/>
</dbReference>
<dbReference type="InterPro" id="IPR035992">
    <property type="entry name" value="Ricin_B-like_lectins"/>
</dbReference>
<keyword evidence="1" id="KW-0732">Signal</keyword>
<reference evidence="3" key="1">
    <citation type="submission" date="2020-11" db="EMBL/GenBank/DDBJ databases">
        <authorList>
            <consortium name="DOE Joint Genome Institute"/>
            <person name="Ahrendt S."/>
            <person name="Riley R."/>
            <person name="Andreopoulos W."/>
            <person name="LaButti K."/>
            <person name="Pangilinan J."/>
            <person name="Ruiz-duenas F.J."/>
            <person name="Barrasa J.M."/>
            <person name="Sanchez-Garcia M."/>
            <person name="Camarero S."/>
            <person name="Miyauchi S."/>
            <person name="Serrano A."/>
            <person name="Linde D."/>
            <person name="Babiker R."/>
            <person name="Drula E."/>
            <person name="Ayuso-Fernandez I."/>
            <person name="Pacheco R."/>
            <person name="Padilla G."/>
            <person name="Ferreira P."/>
            <person name="Barriuso J."/>
            <person name="Kellner H."/>
            <person name="Castanera R."/>
            <person name="Alfaro M."/>
            <person name="Ramirez L."/>
            <person name="Pisabarro A.G."/>
            <person name="Kuo A."/>
            <person name="Tritt A."/>
            <person name="Lipzen A."/>
            <person name="He G."/>
            <person name="Yan M."/>
            <person name="Ng V."/>
            <person name="Cullen D."/>
            <person name="Martin F."/>
            <person name="Rosso M.-N."/>
            <person name="Henrissat B."/>
            <person name="Hibbett D."/>
            <person name="Martinez A.T."/>
            <person name="Grigoriev I.V."/>
        </authorList>
    </citation>
    <scope>NUCLEOTIDE SEQUENCE</scope>
    <source>
        <strain evidence="3">AH 44721</strain>
    </source>
</reference>
<dbReference type="SUPFAM" id="SSF69318">
    <property type="entry name" value="Integrin alpha N-terminal domain"/>
    <property type="match status" value="1"/>
</dbReference>
<feature type="compositionally biased region" description="Low complexity" evidence="2">
    <location>
        <begin position="257"/>
        <end position="271"/>
    </location>
</feature>
<dbReference type="InterPro" id="IPR028994">
    <property type="entry name" value="Integrin_alpha_N"/>
</dbReference>
<evidence type="ECO:0000256" key="2">
    <source>
        <dbReference type="SAM" id="MobiDB-lite"/>
    </source>
</evidence>